<proteinExistence type="predicted"/>
<reference evidence="2 3" key="1">
    <citation type="submission" date="2020-03" db="EMBL/GenBank/DDBJ databases">
        <title>WGS of the type strain of Planosporangium spp.</title>
        <authorList>
            <person name="Thawai C."/>
        </authorList>
    </citation>
    <scope>NUCLEOTIDE SEQUENCE [LARGE SCALE GENOMIC DNA]</scope>
    <source>
        <strain evidence="2 3">TBRC 5610</strain>
    </source>
</reference>
<keyword evidence="1" id="KW-0472">Membrane</keyword>
<dbReference type="Proteomes" id="UP000722989">
    <property type="component" value="Unassembled WGS sequence"/>
</dbReference>
<feature type="transmembrane region" description="Helical" evidence="1">
    <location>
        <begin position="60"/>
        <end position="79"/>
    </location>
</feature>
<keyword evidence="3" id="KW-1185">Reference proteome</keyword>
<keyword evidence="1" id="KW-1133">Transmembrane helix</keyword>
<evidence type="ECO:0000256" key="1">
    <source>
        <dbReference type="SAM" id="Phobius"/>
    </source>
</evidence>
<accession>A0ABX0XZT3</accession>
<organism evidence="2 3">
    <name type="scientific">Planosporangium thailandense</name>
    <dbReference type="NCBI Taxonomy" id="765197"/>
    <lineage>
        <taxon>Bacteria</taxon>
        <taxon>Bacillati</taxon>
        <taxon>Actinomycetota</taxon>
        <taxon>Actinomycetes</taxon>
        <taxon>Micromonosporales</taxon>
        <taxon>Micromonosporaceae</taxon>
        <taxon>Planosporangium</taxon>
    </lineage>
</organism>
<comment type="caution">
    <text evidence="2">The sequence shown here is derived from an EMBL/GenBank/DDBJ whole genome shotgun (WGS) entry which is preliminary data.</text>
</comment>
<feature type="transmembrane region" description="Helical" evidence="1">
    <location>
        <begin position="91"/>
        <end position="113"/>
    </location>
</feature>
<evidence type="ECO:0000313" key="3">
    <source>
        <dbReference type="Proteomes" id="UP000722989"/>
    </source>
</evidence>
<feature type="transmembrane region" description="Helical" evidence="1">
    <location>
        <begin position="144"/>
        <end position="163"/>
    </location>
</feature>
<sequence length="224" mass="23027">MTAISAEPVTESPVIARPSRAWPLWGLAAGVFGGVATVFTTQPHVGPDAAGSLAPGAYHLGGALGYVAVACLLVLSACWRTAAHRVAPDSAAARVVADGFTASAAGLSLGYGWKLAMALYLPGGLNQHEFGKEGMYFYYMLNDFGSYLGWLGVVVAAGAVAWLGFRSRLVSIWLAVVSLLPVLAVLGMSLGLSIAGYAGIVGPVWLVVASAGLALGRHRLTGTR</sequence>
<evidence type="ECO:0000313" key="2">
    <source>
        <dbReference type="EMBL" id="NJC71595.1"/>
    </source>
</evidence>
<dbReference type="EMBL" id="JAATVY010000012">
    <property type="protein sequence ID" value="NJC71595.1"/>
    <property type="molecule type" value="Genomic_DNA"/>
</dbReference>
<gene>
    <name evidence="2" type="ORF">HC031_17985</name>
</gene>
<protein>
    <submittedName>
        <fullName evidence="2">Uncharacterized protein</fullName>
    </submittedName>
</protein>
<feature type="transmembrane region" description="Helical" evidence="1">
    <location>
        <begin position="194"/>
        <end position="215"/>
    </location>
</feature>
<feature type="transmembrane region" description="Helical" evidence="1">
    <location>
        <begin position="21"/>
        <end position="40"/>
    </location>
</feature>
<feature type="transmembrane region" description="Helical" evidence="1">
    <location>
        <begin position="170"/>
        <end position="188"/>
    </location>
</feature>
<keyword evidence="1" id="KW-0812">Transmembrane</keyword>
<name>A0ABX0XZT3_9ACTN</name>